<feature type="domain" description="GIY-YIG" evidence="1">
    <location>
        <begin position="30"/>
        <end position="105"/>
    </location>
</feature>
<comment type="caution">
    <text evidence="2">The sequence shown here is derived from an EMBL/GenBank/DDBJ whole genome shotgun (WGS) entry which is preliminary data.</text>
</comment>
<keyword evidence="3" id="KW-1185">Reference proteome</keyword>
<reference evidence="2 3" key="1">
    <citation type="submission" date="2021-05" db="EMBL/GenBank/DDBJ databases">
        <title>The draft genome of Geobacter chapellei DSM 13688.</title>
        <authorList>
            <person name="Xu Z."/>
            <person name="Masuda Y."/>
            <person name="Itoh H."/>
            <person name="Senoo K."/>
        </authorList>
    </citation>
    <scope>NUCLEOTIDE SEQUENCE [LARGE SCALE GENOMIC DNA]</scope>
    <source>
        <strain evidence="2 3">DSM 13688</strain>
    </source>
</reference>
<organism evidence="2 3">
    <name type="scientific">Pelotalea chapellei</name>
    <dbReference type="NCBI Taxonomy" id="44671"/>
    <lineage>
        <taxon>Bacteria</taxon>
        <taxon>Pseudomonadati</taxon>
        <taxon>Thermodesulfobacteriota</taxon>
        <taxon>Desulfuromonadia</taxon>
        <taxon>Geobacterales</taxon>
        <taxon>Geobacteraceae</taxon>
        <taxon>Pelotalea</taxon>
    </lineage>
</organism>
<evidence type="ECO:0000313" key="2">
    <source>
        <dbReference type="EMBL" id="MBT1073487.1"/>
    </source>
</evidence>
<evidence type="ECO:0000259" key="1">
    <source>
        <dbReference type="PROSITE" id="PS50164"/>
    </source>
</evidence>
<dbReference type="InterPro" id="IPR035901">
    <property type="entry name" value="GIY-YIG_endonuc_sf"/>
</dbReference>
<evidence type="ECO:0000313" key="3">
    <source>
        <dbReference type="Proteomes" id="UP000784128"/>
    </source>
</evidence>
<dbReference type="RefSeq" id="WP_214301573.1">
    <property type="nucleotide sequence ID" value="NZ_JAHDYS010000023.1"/>
</dbReference>
<protein>
    <submittedName>
        <fullName evidence="2">GIY-YIG nuclease family protein</fullName>
    </submittedName>
</protein>
<gene>
    <name evidence="2" type="ORF">KJB30_17000</name>
</gene>
<proteinExistence type="predicted"/>
<dbReference type="CDD" id="cd00719">
    <property type="entry name" value="GIY-YIG_SF"/>
    <property type="match status" value="1"/>
</dbReference>
<name>A0ABS5UCS2_9BACT</name>
<dbReference type="InterPro" id="IPR000305">
    <property type="entry name" value="GIY-YIG_endonuc"/>
</dbReference>
<accession>A0ABS5UCS2</accession>
<dbReference type="SUPFAM" id="SSF82771">
    <property type="entry name" value="GIY-YIG endonuclease"/>
    <property type="match status" value="1"/>
</dbReference>
<sequence>MAAEDKVTVKGQSGTQYEFEVYPWGTTFNPVGGLYIVLKKQPGNYGILYIGQTGNLSERFDNHHQSDSFTRYGKTHIAVRAESSEQKRFTFETDLIRNYNTCCNKQ</sequence>
<dbReference type="Pfam" id="PF01541">
    <property type="entry name" value="GIY-YIG"/>
    <property type="match status" value="1"/>
</dbReference>
<dbReference type="EMBL" id="JAHDYS010000023">
    <property type="protein sequence ID" value="MBT1073487.1"/>
    <property type="molecule type" value="Genomic_DNA"/>
</dbReference>
<dbReference type="PROSITE" id="PS50164">
    <property type="entry name" value="GIY_YIG"/>
    <property type="match status" value="1"/>
</dbReference>
<dbReference type="Proteomes" id="UP000784128">
    <property type="component" value="Unassembled WGS sequence"/>
</dbReference>